<keyword evidence="11 22" id="KW-0547">Nucleotide-binding</keyword>
<dbReference type="Gene3D" id="3.40.1190.10">
    <property type="entry name" value="Mur-like, catalytic domain"/>
    <property type="match status" value="1"/>
</dbReference>
<dbReference type="PANTHER" id="PTHR11136">
    <property type="entry name" value="FOLYLPOLYGLUTAMATE SYNTHASE-RELATED"/>
    <property type="match status" value="1"/>
</dbReference>
<dbReference type="GO" id="GO:0046656">
    <property type="term" value="P:folic acid biosynthetic process"/>
    <property type="evidence" value="ECO:0007669"/>
    <property type="project" value="UniProtKB-KW"/>
</dbReference>
<gene>
    <name evidence="25" type="ORF">SAMN05216354_1287</name>
</gene>
<evidence type="ECO:0000256" key="14">
    <source>
        <dbReference type="ARBA" id="ARBA00022909"/>
    </source>
</evidence>
<comment type="function">
    <text evidence="2">Functions in two distinct reactions of the de novo folate biosynthetic pathway. Catalyzes the addition of a glutamate residue to dihydropteroate (7,8-dihydropteroate or H2Pte) to form dihydrofolate (7,8-dihydrofolate monoglutamate or H2Pte-Glu). Also catalyzes successive additions of L-glutamate to tetrahydrofolate or 10-formyltetrahydrofolate or 5,10-methylenetetrahydrofolate, leading to folylpolyglutamate derivatives.</text>
</comment>
<name>A0A1H5U798_XYLRU</name>
<comment type="cofactor">
    <cofactor evidence="1">
        <name>Mg(2+)</name>
        <dbReference type="ChEBI" id="CHEBI:18420"/>
    </cofactor>
</comment>
<dbReference type="InterPro" id="IPR036615">
    <property type="entry name" value="Mur_ligase_C_dom_sf"/>
</dbReference>
<dbReference type="InterPro" id="IPR018109">
    <property type="entry name" value="Folylpolyglutamate_synth_CS"/>
</dbReference>
<dbReference type="EMBL" id="FNUV01000003">
    <property type="protein sequence ID" value="SEF70890.1"/>
    <property type="molecule type" value="Genomic_DNA"/>
</dbReference>
<feature type="domain" description="Mur ligase C-terminal" evidence="23">
    <location>
        <begin position="308"/>
        <end position="425"/>
    </location>
</feature>
<evidence type="ECO:0000256" key="6">
    <source>
        <dbReference type="ARBA" id="ARBA00013023"/>
    </source>
</evidence>
<dbReference type="PROSITE" id="PS01012">
    <property type="entry name" value="FOLYLPOLYGLU_SYNT_2"/>
    <property type="match status" value="1"/>
</dbReference>
<comment type="pathway">
    <text evidence="4">Cofactor biosynthesis; tetrahydrofolylpolyglutamate biosynthesis.</text>
</comment>
<dbReference type="GO" id="GO:0008841">
    <property type="term" value="F:dihydrofolate synthase activity"/>
    <property type="evidence" value="ECO:0007669"/>
    <property type="project" value="UniProtKB-EC"/>
</dbReference>
<dbReference type="SUPFAM" id="SSF53623">
    <property type="entry name" value="MurD-like peptide ligases, catalytic domain"/>
    <property type="match status" value="1"/>
</dbReference>
<evidence type="ECO:0000256" key="22">
    <source>
        <dbReference type="PIRNR" id="PIRNR001563"/>
    </source>
</evidence>
<dbReference type="PANTHER" id="PTHR11136:SF0">
    <property type="entry name" value="DIHYDROFOLATE SYNTHETASE-RELATED"/>
    <property type="match status" value="1"/>
</dbReference>
<evidence type="ECO:0000256" key="8">
    <source>
        <dbReference type="ARBA" id="ARBA00019357"/>
    </source>
</evidence>
<evidence type="ECO:0000256" key="3">
    <source>
        <dbReference type="ARBA" id="ARBA00004799"/>
    </source>
</evidence>
<evidence type="ECO:0000256" key="7">
    <source>
        <dbReference type="ARBA" id="ARBA00013025"/>
    </source>
</evidence>
<evidence type="ECO:0000256" key="15">
    <source>
        <dbReference type="ARBA" id="ARBA00030048"/>
    </source>
</evidence>
<dbReference type="SUPFAM" id="SSF53244">
    <property type="entry name" value="MurD-like peptide ligases, peptide-binding domain"/>
    <property type="match status" value="1"/>
</dbReference>
<evidence type="ECO:0000256" key="13">
    <source>
        <dbReference type="ARBA" id="ARBA00022842"/>
    </source>
</evidence>
<feature type="domain" description="Mur ligase central" evidence="24">
    <location>
        <begin position="51"/>
        <end position="239"/>
    </location>
</feature>
<keyword evidence="10" id="KW-0479">Metal-binding</keyword>
<dbReference type="InterPro" id="IPR036565">
    <property type="entry name" value="Mur-like_cat_sf"/>
</dbReference>
<comment type="catalytic activity">
    <reaction evidence="18">
        <text>(6S)-5,6,7,8-tetrahydrofolyl-(gamma-L-Glu)(n) + L-glutamate + ATP = (6S)-5,6,7,8-tetrahydrofolyl-(gamma-L-Glu)(n+1) + ADP + phosphate + H(+)</text>
        <dbReference type="Rhea" id="RHEA:10580"/>
        <dbReference type="Rhea" id="RHEA-COMP:14738"/>
        <dbReference type="Rhea" id="RHEA-COMP:14740"/>
        <dbReference type="ChEBI" id="CHEBI:15378"/>
        <dbReference type="ChEBI" id="CHEBI:29985"/>
        <dbReference type="ChEBI" id="CHEBI:30616"/>
        <dbReference type="ChEBI" id="CHEBI:43474"/>
        <dbReference type="ChEBI" id="CHEBI:141005"/>
        <dbReference type="ChEBI" id="CHEBI:456216"/>
        <dbReference type="EC" id="6.3.2.17"/>
    </reaction>
</comment>
<sequence length="437" mass="48783">MTYQETCEYLYNQMPMFERQGASGYKEGLENSHTLDQHFGHPHRKYRTIHVAGTNGKGSCAHTLSAILQSCGYKVGLYTSPHLVDFSERIRVNGLPISEEYVVDFVEKEKTFFAPLNPSFFEVVTAMAFKYFADKKVDIAVIEVGMGGRLDCTNIITPILSVITNIGMDHTQFLGNSLELIAVEKAGIIKQGIPVVIGETKPETRPVFEAMASSLKAPIIYAEDQQEIGSISSTHKKIEYHTKNFGILTGELTGSYQEKNTNTILCAVKQLEKMGYMQAVSCPENKICANREVREGFKNVCFLTGLKGRWQTVKDTPLTICDTGHNVAGWEFLSKQISEVPCRKKHIVFGMVEDKDVEGVLALLPKDATYYFTKSDNKRALSENVLKLYAQEKGLEGESYPDVETAYQTAKKQAENNDFVFIGGSSYVVADFLKNCI</sequence>
<evidence type="ECO:0000256" key="17">
    <source>
        <dbReference type="ARBA" id="ARBA00032510"/>
    </source>
</evidence>
<dbReference type="FunFam" id="3.40.1190.10:FF:000011">
    <property type="entry name" value="Folylpolyglutamate synthase/dihydrofolate synthase"/>
    <property type="match status" value="1"/>
</dbReference>
<reference evidence="25 26" key="1">
    <citation type="submission" date="2016-10" db="EMBL/GenBank/DDBJ databases">
        <authorList>
            <person name="de Groot N.N."/>
        </authorList>
    </citation>
    <scope>NUCLEOTIDE SEQUENCE [LARGE SCALE GENOMIC DNA]</scope>
    <source>
        <strain evidence="25 26">AR32</strain>
    </source>
</reference>
<dbReference type="EC" id="6.3.2.17" evidence="7"/>
<comment type="catalytic activity">
    <reaction evidence="19">
        <text>10-formyltetrahydrofolyl-(gamma-L-Glu)(n) + L-glutamate + ATP = 10-formyltetrahydrofolyl-(gamma-L-Glu)(n+1) + ADP + phosphate + H(+)</text>
        <dbReference type="Rhea" id="RHEA:51904"/>
        <dbReference type="Rhea" id="RHEA-COMP:13088"/>
        <dbReference type="Rhea" id="RHEA-COMP:14300"/>
        <dbReference type="ChEBI" id="CHEBI:15378"/>
        <dbReference type="ChEBI" id="CHEBI:29985"/>
        <dbReference type="ChEBI" id="CHEBI:30616"/>
        <dbReference type="ChEBI" id="CHEBI:43474"/>
        <dbReference type="ChEBI" id="CHEBI:134413"/>
        <dbReference type="ChEBI" id="CHEBI:456216"/>
        <dbReference type="EC" id="6.3.2.17"/>
    </reaction>
</comment>
<evidence type="ECO:0000256" key="9">
    <source>
        <dbReference type="ARBA" id="ARBA00022598"/>
    </source>
</evidence>
<keyword evidence="14" id="KW-0289">Folate biosynthesis</keyword>
<evidence type="ECO:0000256" key="10">
    <source>
        <dbReference type="ARBA" id="ARBA00022723"/>
    </source>
</evidence>
<comment type="catalytic activity">
    <reaction evidence="21">
        <text>7,8-dihydropteroate + L-glutamate + ATP = 7,8-dihydrofolate + ADP + phosphate + H(+)</text>
        <dbReference type="Rhea" id="RHEA:23584"/>
        <dbReference type="ChEBI" id="CHEBI:15378"/>
        <dbReference type="ChEBI" id="CHEBI:17839"/>
        <dbReference type="ChEBI" id="CHEBI:29985"/>
        <dbReference type="ChEBI" id="CHEBI:30616"/>
        <dbReference type="ChEBI" id="CHEBI:43474"/>
        <dbReference type="ChEBI" id="CHEBI:57451"/>
        <dbReference type="ChEBI" id="CHEBI:456216"/>
        <dbReference type="EC" id="6.3.2.12"/>
    </reaction>
</comment>
<evidence type="ECO:0000256" key="21">
    <source>
        <dbReference type="ARBA" id="ARBA00049161"/>
    </source>
</evidence>
<evidence type="ECO:0000256" key="2">
    <source>
        <dbReference type="ARBA" id="ARBA00002714"/>
    </source>
</evidence>
<proteinExistence type="inferred from homology"/>
<accession>A0A1H5U798</accession>
<comment type="catalytic activity">
    <reaction evidence="20">
        <text>(6R)-5,10-methylenetetrahydrofolyl-(gamma-L-Glu)(n) + L-glutamate + ATP = (6R)-5,10-methylenetetrahydrofolyl-(gamma-L-Glu)(n+1) + ADP + phosphate + H(+)</text>
        <dbReference type="Rhea" id="RHEA:51912"/>
        <dbReference type="Rhea" id="RHEA-COMP:13257"/>
        <dbReference type="Rhea" id="RHEA-COMP:13258"/>
        <dbReference type="ChEBI" id="CHEBI:15378"/>
        <dbReference type="ChEBI" id="CHEBI:29985"/>
        <dbReference type="ChEBI" id="CHEBI:30616"/>
        <dbReference type="ChEBI" id="CHEBI:43474"/>
        <dbReference type="ChEBI" id="CHEBI:136572"/>
        <dbReference type="ChEBI" id="CHEBI:456216"/>
        <dbReference type="EC" id="6.3.2.17"/>
    </reaction>
</comment>
<keyword evidence="13" id="KW-0460">Magnesium</keyword>
<dbReference type="InterPro" id="IPR001645">
    <property type="entry name" value="Folylpolyglutamate_synth"/>
</dbReference>
<dbReference type="Pfam" id="PF02875">
    <property type="entry name" value="Mur_ligase_C"/>
    <property type="match status" value="1"/>
</dbReference>
<protein>
    <recommendedName>
        <fullName evidence="8">Dihydrofolate synthase/folylpolyglutamate synthase</fullName>
        <ecNumber evidence="6">6.3.2.12</ecNumber>
        <ecNumber evidence="7">6.3.2.17</ecNumber>
    </recommendedName>
    <alternativeName>
        <fullName evidence="17">Folylpoly-gamma-glutamate synthetase-dihydrofolate synthetase</fullName>
    </alternativeName>
    <alternativeName>
        <fullName evidence="15">Folylpolyglutamate synthetase</fullName>
    </alternativeName>
    <alternativeName>
        <fullName evidence="16">Tetrahydrofolylpolyglutamate synthase</fullName>
    </alternativeName>
</protein>
<keyword evidence="12 22" id="KW-0067">ATP-binding</keyword>
<evidence type="ECO:0000256" key="11">
    <source>
        <dbReference type="ARBA" id="ARBA00022741"/>
    </source>
</evidence>
<evidence type="ECO:0000259" key="24">
    <source>
        <dbReference type="Pfam" id="PF08245"/>
    </source>
</evidence>
<dbReference type="AlphaFoldDB" id="A0A1H5U798"/>
<dbReference type="RefSeq" id="WP_036912765.1">
    <property type="nucleotide sequence ID" value="NZ_FNUV01000003.1"/>
</dbReference>
<evidence type="ECO:0000313" key="26">
    <source>
        <dbReference type="Proteomes" id="UP000236735"/>
    </source>
</evidence>
<dbReference type="NCBIfam" id="TIGR01499">
    <property type="entry name" value="folC"/>
    <property type="match status" value="1"/>
</dbReference>
<evidence type="ECO:0000313" key="25">
    <source>
        <dbReference type="EMBL" id="SEF70890.1"/>
    </source>
</evidence>
<comment type="pathway">
    <text evidence="3">Cofactor biosynthesis; tetrahydrofolate biosynthesis; 7,8-dihydrofolate from 2-amino-4-hydroxy-6-hydroxymethyl-7,8-dihydropteridine diphosphate and 4-aminobenzoate: step 2/2.</text>
</comment>
<organism evidence="25 26">
    <name type="scientific">Xylanibacter ruminicola</name>
    <name type="common">Prevotella ruminicola</name>
    <dbReference type="NCBI Taxonomy" id="839"/>
    <lineage>
        <taxon>Bacteria</taxon>
        <taxon>Pseudomonadati</taxon>
        <taxon>Bacteroidota</taxon>
        <taxon>Bacteroidia</taxon>
        <taxon>Bacteroidales</taxon>
        <taxon>Prevotellaceae</taxon>
        <taxon>Xylanibacter</taxon>
    </lineage>
</organism>
<evidence type="ECO:0000256" key="5">
    <source>
        <dbReference type="ARBA" id="ARBA00008276"/>
    </source>
</evidence>
<evidence type="ECO:0000256" key="20">
    <source>
        <dbReference type="ARBA" id="ARBA00049035"/>
    </source>
</evidence>
<dbReference type="GO" id="GO:0005524">
    <property type="term" value="F:ATP binding"/>
    <property type="evidence" value="ECO:0007669"/>
    <property type="project" value="UniProtKB-KW"/>
</dbReference>
<dbReference type="Proteomes" id="UP000236735">
    <property type="component" value="Unassembled WGS sequence"/>
</dbReference>
<evidence type="ECO:0000256" key="1">
    <source>
        <dbReference type="ARBA" id="ARBA00001946"/>
    </source>
</evidence>
<dbReference type="GO" id="GO:0005737">
    <property type="term" value="C:cytoplasm"/>
    <property type="evidence" value="ECO:0007669"/>
    <property type="project" value="TreeGrafter"/>
</dbReference>
<dbReference type="Gene3D" id="3.90.190.20">
    <property type="entry name" value="Mur ligase, C-terminal domain"/>
    <property type="match status" value="1"/>
</dbReference>
<evidence type="ECO:0000256" key="18">
    <source>
        <dbReference type="ARBA" id="ARBA00047493"/>
    </source>
</evidence>
<evidence type="ECO:0000256" key="12">
    <source>
        <dbReference type="ARBA" id="ARBA00022840"/>
    </source>
</evidence>
<dbReference type="GO" id="GO:0046872">
    <property type="term" value="F:metal ion binding"/>
    <property type="evidence" value="ECO:0007669"/>
    <property type="project" value="UniProtKB-KW"/>
</dbReference>
<evidence type="ECO:0000256" key="16">
    <source>
        <dbReference type="ARBA" id="ARBA00030592"/>
    </source>
</evidence>
<evidence type="ECO:0000256" key="19">
    <source>
        <dbReference type="ARBA" id="ARBA00047808"/>
    </source>
</evidence>
<dbReference type="GO" id="GO:0004326">
    <property type="term" value="F:tetrahydrofolylpolyglutamate synthase activity"/>
    <property type="evidence" value="ECO:0007669"/>
    <property type="project" value="UniProtKB-EC"/>
</dbReference>
<evidence type="ECO:0000259" key="23">
    <source>
        <dbReference type="Pfam" id="PF02875"/>
    </source>
</evidence>
<dbReference type="InterPro" id="IPR004101">
    <property type="entry name" value="Mur_ligase_C"/>
</dbReference>
<dbReference type="InterPro" id="IPR013221">
    <property type="entry name" value="Mur_ligase_cen"/>
</dbReference>
<evidence type="ECO:0000256" key="4">
    <source>
        <dbReference type="ARBA" id="ARBA00005150"/>
    </source>
</evidence>
<dbReference type="EC" id="6.3.2.12" evidence="6"/>
<keyword evidence="9 22" id="KW-0436">Ligase</keyword>
<comment type="similarity">
    <text evidence="5 22">Belongs to the folylpolyglutamate synthase family.</text>
</comment>
<dbReference type="PIRSF" id="PIRSF001563">
    <property type="entry name" value="Folylpolyglu_synth"/>
    <property type="match status" value="1"/>
</dbReference>
<dbReference type="Pfam" id="PF08245">
    <property type="entry name" value="Mur_ligase_M"/>
    <property type="match status" value="1"/>
</dbReference>